<accession>W2YMN3</accession>
<protein>
    <submittedName>
        <fullName evidence="2">Uncharacterized protein</fullName>
    </submittedName>
</protein>
<evidence type="ECO:0000313" key="2">
    <source>
        <dbReference type="EMBL" id="ETP36087.1"/>
    </source>
</evidence>
<name>W2YMN3_PHYNI</name>
<sequence>MSSSLNESSASVDELPKDSTMVLSDDDADQFRFTSSSDDADGFCVFYGPVSSILQREAQWPIKSEFTGLEVDADVRRSTLFRRHQRGRSIAELADLRRRRIRPTMTSKTIVKLHESLY</sequence>
<feature type="region of interest" description="Disordered" evidence="1">
    <location>
        <begin position="1"/>
        <end position="23"/>
    </location>
</feature>
<dbReference type="EMBL" id="ANIY01003351">
    <property type="protein sequence ID" value="ETP36087.1"/>
    <property type="molecule type" value="Genomic_DNA"/>
</dbReference>
<proteinExistence type="predicted"/>
<evidence type="ECO:0000256" key="1">
    <source>
        <dbReference type="SAM" id="MobiDB-lite"/>
    </source>
</evidence>
<organism evidence="2 3">
    <name type="scientific">Phytophthora nicotianae P10297</name>
    <dbReference type="NCBI Taxonomy" id="1317064"/>
    <lineage>
        <taxon>Eukaryota</taxon>
        <taxon>Sar</taxon>
        <taxon>Stramenopiles</taxon>
        <taxon>Oomycota</taxon>
        <taxon>Peronosporomycetes</taxon>
        <taxon>Peronosporales</taxon>
        <taxon>Peronosporaceae</taxon>
        <taxon>Phytophthora</taxon>
    </lineage>
</organism>
<evidence type="ECO:0000313" key="3">
    <source>
        <dbReference type="Proteomes" id="UP000018948"/>
    </source>
</evidence>
<reference evidence="2 3" key="1">
    <citation type="submission" date="2013-11" db="EMBL/GenBank/DDBJ databases">
        <title>The Genome Sequence of Phytophthora parasitica P10297.</title>
        <authorList>
            <consortium name="The Broad Institute Genomics Platform"/>
            <person name="Russ C."/>
            <person name="Tyler B."/>
            <person name="Panabieres F."/>
            <person name="Shan W."/>
            <person name="Tripathy S."/>
            <person name="Grunwald N."/>
            <person name="Machado M."/>
            <person name="Johnson C.S."/>
            <person name="Walker B."/>
            <person name="Young S.K."/>
            <person name="Zeng Q."/>
            <person name="Gargeya S."/>
            <person name="Fitzgerald M."/>
            <person name="Haas B."/>
            <person name="Abouelleil A."/>
            <person name="Allen A.W."/>
            <person name="Alvarado L."/>
            <person name="Arachchi H.M."/>
            <person name="Berlin A.M."/>
            <person name="Chapman S.B."/>
            <person name="Gainer-Dewar J."/>
            <person name="Goldberg J."/>
            <person name="Griggs A."/>
            <person name="Gujja S."/>
            <person name="Hansen M."/>
            <person name="Howarth C."/>
            <person name="Imamovic A."/>
            <person name="Ireland A."/>
            <person name="Larimer J."/>
            <person name="McCowan C."/>
            <person name="Murphy C."/>
            <person name="Pearson M."/>
            <person name="Poon T.W."/>
            <person name="Priest M."/>
            <person name="Roberts A."/>
            <person name="Saif S."/>
            <person name="Shea T."/>
            <person name="Sisk P."/>
            <person name="Sykes S."/>
            <person name="Wortman J."/>
            <person name="Nusbaum C."/>
            <person name="Birren B."/>
        </authorList>
    </citation>
    <scope>NUCLEOTIDE SEQUENCE [LARGE SCALE GENOMIC DNA]</scope>
    <source>
        <strain evidence="2 3">P10297</strain>
    </source>
</reference>
<comment type="caution">
    <text evidence="2">The sequence shown here is derived from an EMBL/GenBank/DDBJ whole genome shotgun (WGS) entry which is preliminary data.</text>
</comment>
<feature type="compositionally biased region" description="Polar residues" evidence="1">
    <location>
        <begin position="1"/>
        <end position="11"/>
    </location>
</feature>
<dbReference type="AlphaFoldDB" id="W2YMN3"/>
<dbReference type="Proteomes" id="UP000018948">
    <property type="component" value="Unassembled WGS sequence"/>
</dbReference>
<gene>
    <name evidence="2" type="ORF">F442_15881</name>
</gene>